<organism evidence="2 3">
    <name type="scientific">Candidatus Amesbacteria bacterium GW2011_GWA2_42_12</name>
    <dbReference type="NCBI Taxonomy" id="1618356"/>
    <lineage>
        <taxon>Bacteria</taxon>
        <taxon>Candidatus Amesiibacteriota</taxon>
    </lineage>
</organism>
<sequence>MVQRIDFSSFDPQAWDKAAFFNQHGFPFSTYAWHKHWQSIFGNEGENYTLLTNNKLIAPLLRVQNTLYFSGGKEISDYMDILGPNELKAQAWEEILEFVKEDGVKNIELNNIPESSASAQFFGGNEKTQEDTTPLFELPQTWDDYLMMLNKHSRHELRRKVRNFENEHEGLTIVESAQPQKDIDELLRLMKFAEGKQQFLTPQMEAFFRGLPEVFPTSASLLFLQFNGKKIAATLSFVTDAELLLYNAGADLVQYPVSGFYLKAHSIKWAIERKLKVYNFLQGNERYKYDLGGKDFAVYTVKKLL</sequence>
<evidence type="ECO:0000313" key="3">
    <source>
        <dbReference type="Proteomes" id="UP000034160"/>
    </source>
</evidence>
<dbReference type="STRING" id="1618356.UU93_C0019G0007"/>
<dbReference type="EMBL" id="LCCN01000019">
    <property type="protein sequence ID" value="KKS31272.1"/>
    <property type="molecule type" value="Genomic_DNA"/>
</dbReference>
<evidence type="ECO:0000259" key="1">
    <source>
        <dbReference type="Pfam" id="PF13480"/>
    </source>
</evidence>
<evidence type="ECO:0000313" key="2">
    <source>
        <dbReference type="EMBL" id="KKS31272.1"/>
    </source>
</evidence>
<reference evidence="2 3" key="1">
    <citation type="journal article" date="2015" name="Nature">
        <title>rRNA introns, odd ribosomes, and small enigmatic genomes across a large radiation of phyla.</title>
        <authorList>
            <person name="Brown C.T."/>
            <person name="Hug L.A."/>
            <person name="Thomas B.C."/>
            <person name="Sharon I."/>
            <person name="Castelle C.J."/>
            <person name="Singh A."/>
            <person name="Wilkins M.J."/>
            <person name="Williams K.H."/>
            <person name="Banfield J.F."/>
        </authorList>
    </citation>
    <scope>NUCLEOTIDE SEQUENCE [LARGE SCALE GENOMIC DNA]</scope>
</reference>
<accession>A0A0G0Y3M1</accession>
<proteinExistence type="predicted"/>
<dbReference type="Gene3D" id="3.40.630.30">
    <property type="match status" value="1"/>
</dbReference>
<name>A0A0G0Y3M1_9BACT</name>
<dbReference type="SUPFAM" id="SSF55729">
    <property type="entry name" value="Acyl-CoA N-acyltransferases (Nat)"/>
    <property type="match status" value="1"/>
</dbReference>
<feature type="domain" description="BioF2-like acetyltransferase" evidence="1">
    <location>
        <begin position="152"/>
        <end position="288"/>
    </location>
</feature>
<comment type="caution">
    <text evidence="2">The sequence shown here is derived from an EMBL/GenBank/DDBJ whole genome shotgun (WGS) entry which is preliminary data.</text>
</comment>
<dbReference type="Pfam" id="PF13480">
    <property type="entry name" value="Acetyltransf_6"/>
    <property type="match status" value="1"/>
</dbReference>
<dbReference type="Proteomes" id="UP000034160">
    <property type="component" value="Unassembled WGS sequence"/>
</dbReference>
<protein>
    <recommendedName>
        <fullName evidence="1">BioF2-like acetyltransferase domain-containing protein</fullName>
    </recommendedName>
</protein>
<dbReference type="InterPro" id="IPR016181">
    <property type="entry name" value="Acyl_CoA_acyltransferase"/>
</dbReference>
<dbReference type="AlphaFoldDB" id="A0A0G0Y3M1"/>
<dbReference type="InterPro" id="IPR038740">
    <property type="entry name" value="BioF2-like_GNAT_dom"/>
</dbReference>
<gene>
    <name evidence="2" type="ORF">UU93_C0019G0007</name>
</gene>